<dbReference type="Pfam" id="PF13414">
    <property type="entry name" value="TPR_11"/>
    <property type="match status" value="1"/>
</dbReference>
<evidence type="ECO:0000256" key="2">
    <source>
        <dbReference type="ARBA" id="ARBA00022803"/>
    </source>
</evidence>
<dbReference type="Pfam" id="PF13411">
    <property type="entry name" value="MerR_1"/>
    <property type="match status" value="1"/>
</dbReference>
<evidence type="ECO:0000256" key="1">
    <source>
        <dbReference type="ARBA" id="ARBA00022737"/>
    </source>
</evidence>
<feature type="repeat" description="TPR" evidence="3">
    <location>
        <begin position="167"/>
        <end position="200"/>
    </location>
</feature>
<dbReference type="GO" id="GO:0006355">
    <property type="term" value="P:regulation of DNA-templated transcription"/>
    <property type="evidence" value="ECO:0007669"/>
    <property type="project" value="InterPro"/>
</dbReference>
<keyword evidence="2 3" id="KW-0802">TPR repeat</keyword>
<dbReference type="InterPro" id="IPR011990">
    <property type="entry name" value="TPR-like_helical_dom_sf"/>
</dbReference>
<dbReference type="GO" id="GO:0046813">
    <property type="term" value="P:receptor-mediated virion attachment to host cell"/>
    <property type="evidence" value="ECO:0007669"/>
    <property type="project" value="TreeGrafter"/>
</dbReference>
<feature type="domain" description="HTH merR-type" evidence="4">
    <location>
        <begin position="8"/>
        <end position="63"/>
    </location>
</feature>
<dbReference type="SMART" id="SM00028">
    <property type="entry name" value="TPR"/>
    <property type="match status" value="4"/>
</dbReference>
<dbReference type="GO" id="GO:0009279">
    <property type="term" value="C:cell outer membrane"/>
    <property type="evidence" value="ECO:0007669"/>
    <property type="project" value="TreeGrafter"/>
</dbReference>
<proteinExistence type="predicted"/>
<dbReference type="Gene3D" id="1.25.40.10">
    <property type="entry name" value="Tetratricopeptide repeat domain"/>
    <property type="match status" value="1"/>
</dbReference>
<reference evidence="5" key="1">
    <citation type="submission" date="2023-03" db="EMBL/GenBank/DDBJ databases">
        <title>Edaphobacter sp.</title>
        <authorList>
            <person name="Huber K.J."/>
            <person name="Papendorf J."/>
            <person name="Pilke C."/>
            <person name="Bunk B."/>
            <person name="Sproeer C."/>
            <person name="Pester M."/>
        </authorList>
    </citation>
    <scope>NUCLEOTIDE SEQUENCE</scope>
    <source>
        <strain evidence="5">DSM 110680</strain>
    </source>
</reference>
<name>A0AAU7DPA5_9BACT</name>
<dbReference type="Gene3D" id="1.10.1660.10">
    <property type="match status" value="1"/>
</dbReference>
<dbReference type="PROSITE" id="PS50005">
    <property type="entry name" value="TPR"/>
    <property type="match status" value="2"/>
</dbReference>
<feature type="repeat" description="TPR" evidence="3">
    <location>
        <begin position="201"/>
        <end position="234"/>
    </location>
</feature>
<dbReference type="InterPro" id="IPR000551">
    <property type="entry name" value="MerR-type_HTH_dom"/>
</dbReference>
<organism evidence="5">
    <name type="scientific">Telmatobacter sp. DSM 110680</name>
    <dbReference type="NCBI Taxonomy" id="3036704"/>
    <lineage>
        <taxon>Bacteria</taxon>
        <taxon>Pseudomonadati</taxon>
        <taxon>Acidobacteriota</taxon>
        <taxon>Terriglobia</taxon>
        <taxon>Terriglobales</taxon>
        <taxon>Acidobacteriaceae</taxon>
        <taxon>Telmatobacter</taxon>
    </lineage>
</organism>
<gene>
    <name evidence="5" type="ORF">P8935_06090</name>
</gene>
<dbReference type="AlphaFoldDB" id="A0AAU7DPA5"/>
<dbReference type="GO" id="GO:0003677">
    <property type="term" value="F:DNA binding"/>
    <property type="evidence" value="ECO:0007669"/>
    <property type="project" value="InterPro"/>
</dbReference>
<dbReference type="SUPFAM" id="SSF46955">
    <property type="entry name" value="Putative DNA-binding domain"/>
    <property type="match status" value="1"/>
</dbReference>
<dbReference type="InterPro" id="IPR009061">
    <property type="entry name" value="DNA-bd_dom_put_sf"/>
</dbReference>
<accession>A0AAU7DPA5</accession>
<dbReference type="Pfam" id="PF14559">
    <property type="entry name" value="TPR_19"/>
    <property type="match status" value="1"/>
</dbReference>
<sequence length="313" mass="35695">MNSFSRQDVLRILQISSRQLLGWEKAGLISQREIYTFQDLGQLRTLRSLREDDVSSASIRHSVAAMQAVAGMSNPLQEASLVRTGTRLAFRCDGAMVDPIRRQLLFDFERVERQTATSEVRALRRASDGIKGIQELFVAAVQAEETGEKHRAISLYEEMLRVDPDYAPGYINLGTIHFHLRQFVRAEELYRQATEKDPGYVLAFFDLGNVLDELERPDESIAAYQRAVELAPRYADAHYNLALAYERKGERRAALRHWQAYAKLDKSGPWSEHARTQIRKLLDGEKLSISWRAASYIAPVKGMADLQVLQRLN</sequence>
<evidence type="ECO:0000259" key="4">
    <source>
        <dbReference type="Pfam" id="PF13411"/>
    </source>
</evidence>
<evidence type="ECO:0000256" key="3">
    <source>
        <dbReference type="PROSITE-ProRule" id="PRU00339"/>
    </source>
</evidence>
<dbReference type="SUPFAM" id="SSF48452">
    <property type="entry name" value="TPR-like"/>
    <property type="match status" value="1"/>
</dbReference>
<evidence type="ECO:0000313" key="5">
    <source>
        <dbReference type="EMBL" id="XBH18883.1"/>
    </source>
</evidence>
<keyword evidence="1" id="KW-0677">Repeat</keyword>
<dbReference type="InterPro" id="IPR019734">
    <property type="entry name" value="TPR_rpt"/>
</dbReference>
<dbReference type="InterPro" id="IPR050498">
    <property type="entry name" value="Ycf3"/>
</dbReference>
<dbReference type="EMBL" id="CP121196">
    <property type="protein sequence ID" value="XBH18883.1"/>
    <property type="molecule type" value="Genomic_DNA"/>
</dbReference>
<protein>
    <submittedName>
        <fullName evidence="5">Tetratricopeptide repeat protein</fullName>
    </submittedName>
</protein>
<dbReference type="PANTHER" id="PTHR44858">
    <property type="entry name" value="TETRATRICOPEPTIDE REPEAT PROTEIN 6"/>
    <property type="match status" value="1"/>
</dbReference>
<dbReference type="PANTHER" id="PTHR44858:SF1">
    <property type="entry name" value="UDP-N-ACETYLGLUCOSAMINE--PEPTIDE N-ACETYLGLUCOSAMINYLTRANSFERASE SPINDLY-RELATED"/>
    <property type="match status" value="1"/>
</dbReference>
<dbReference type="RefSeq" id="WP_348264101.1">
    <property type="nucleotide sequence ID" value="NZ_CP121196.1"/>
</dbReference>